<feature type="region of interest" description="Disordered" evidence="1">
    <location>
        <begin position="284"/>
        <end position="306"/>
    </location>
</feature>
<accession>A0A9W9UD11</accession>
<feature type="compositionally biased region" description="Polar residues" evidence="1">
    <location>
        <begin position="216"/>
        <end position="236"/>
    </location>
</feature>
<feature type="transmembrane region" description="Helical" evidence="2">
    <location>
        <begin position="28"/>
        <end position="53"/>
    </location>
</feature>
<organism evidence="3 4">
    <name type="scientific">Penicillium brevicompactum</name>
    <dbReference type="NCBI Taxonomy" id="5074"/>
    <lineage>
        <taxon>Eukaryota</taxon>
        <taxon>Fungi</taxon>
        <taxon>Dikarya</taxon>
        <taxon>Ascomycota</taxon>
        <taxon>Pezizomycotina</taxon>
        <taxon>Eurotiomycetes</taxon>
        <taxon>Eurotiomycetidae</taxon>
        <taxon>Eurotiales</taxon>
        <taxon>Aspergillaceae</taxon>
        <taxon>Penicillium</taxon>
    </lineage>
</organism>
<feature type="region of interest" description="Disordered" evidence="1">
    <location>
        <begin position="194"/>
        <end position="269"/>
    </location>
</feature>
<name>A0A9W9UD11_PENBR</name>
<protein>
    <submittedName>
        <fullName evidence="3">Uncharacterized protein</fullName>
    </submittedName>
</protein>
<feature type="compositionally biased region" description="Low complexity" evidence="1">
    <location>
        <begin position="288"/>
        <end position="306"/>
    </location>
</feature>
<evidence type="ECO:0000256" key="1">
    <source>
        <dbReference type="SAM" id="MobiDB-lite"/>
    </source>
</evidence>
<dbReference type="EMBL" id="JAPZBQ010000004">
    <property type="protein sequence ID" value="KAJ5334495.1"/>
    <property type="molecule type" value="Genomic_DNA"/>
</dbReference>
<comment type="caution">
    <text evidence="3">The sequence shown here is derived from an EMBL/GenBank/DDBJ whole genome shotgun (WGS) entry which is preliminary data.</text>
</comment>
<reference evidence="3" key="1">
    <citation type="submission" date="2022-12" db="EMBL/GenBank/DDBJ databases">
        <authorList>
            <person name="Petersen C."/>
        </authorList>
    </citation>
    <scope>NUCLEOTIDE SEQUENCE</scope>
    <source>
        <strain evidence="3">IBT 35673</strain>
    </source>
</reference>
<gene>
    <name evidence="3" type="ORF">N7452_006898</name>
</gene>
<evidence type="ECO:0000256" key="2">
    <source>
        <dbReference type="SAM" id="Phobius"/>
    </source>
</evidence>
<sequence length="306" mass="33110">MSTTSPPSIIANFHYERESIQHWRYEKLAIAAIVILSILTFAGAGYLLIWYFLRRQARHRHQEVQEHDMFSQSAVSLAEDTGKTLDEFLMTDVPPQRTSIIRGRGRSPSITMVFEESYLDSPPHPYLTSYDTSVSSSVTTLTPVNTLTPIATTDSGPSISTSSMVVEASTGVRSSSPIPRASISLGQTVRSFRAAEGTSPGTPTSSNLSPTSSPSIFSQNQPRDLVSPLSSRSSGANLPIPGLRLTRSDPQPFGRTHASQQTRRGVMGPPFIVPSILVDISSELNQASSSSTRTPGSSPFRRSSPA</sequence>
<keyword evidence="2" id="KW-1133">Transmembrane helix</keyword>
<dbReference type="Proteomes" id="UP001147695">
    <property type="component" value="Unassembled WGS sequence"/>
</dbReference>
<evidence type="ECO:0000313" key="4">
    <source>
        <dbReference type="Proteomes" id="UP001147695"/>
    </source>
</evidence>
<evidence type="ECO:0000313" key="3">
    <source>
        <dbReference type="EMBL" id="KAJ5334495.1"/>
    </source>
</evidence>
<reference evidence="3" key="2">
    <citation type="journal article" date="2023" name="IMA Fungus">
        <title>Comparative genomic study of the Penicillium genus elucidates a diverse pangenome and 15 lateral gene transfer events.</title>
        <authorList>
            <person name="Petersen C."/>
            <person name="Sorensen T."/>
            <person name="Nielsen M.R."/>
            <person name="Sondergaard T.E."/>
            <person name="Sorensen J.L."/>
            <person name="Fitzpatrick D.A."/>
            <person name="Frisvad J.C."/>
            <person name="Nielsen K.L."/>
        </authorList>
    </citation>
    <scope>NUCLEOTIDE SEQUENCE</scope>
    <source>
        <strain evidence="3">IBT 35673</strain>
    </source>
</reference>
<proteinExistence type="predicted"/>
<keyword evidence="2" id="KW-0812">Transmembrane</keyword>
<keyword evidence="2" id="KW-0472">Membrane</keyword>
<dbReference type="AlphaFoldDB" id="A0A9W9UD11"/>
<feature type="compositionally biased region" description="Low complexity" evidence="1">
    <location>
        <begin position="198"/>
        <end position="215"/>
    </location>
</feature>